<organism evidence="2 3">
    <name type="scientific">Nyctereutes procyonoides</name>
    <name type="common">Raccoon dog</name>
    <name type="synonym">Canis procyonoides</name>
    <dbReference type="NCBI Taxonomy" id="34880"/>
    <lineage>
        <taxon>Eukaryota</taxon>
        <taxon>Metazoa</taxon>
        <taxon>Chordata</taxon>
        <taxon>Craniata</taxon>
        <taxon>Vertebrata</taxon>
        <taxon>Euteleostomi</taxon>
        <taxon>Mammalia</taxon>
        <taxon>Eutheria</taxon>
        <taxon>Laurasiatheria</taxon>
        <taxon>Carnivora</taxon>
        <taxon>Caniformia</taxon>
        <taxon>Canidae</taxon>
        <taxon>Nyctereutes</taxon>
    </lineage>
</organism>
<keyword evidence="3" id="KW-1185">Reference proteome</keyword>
<dbReference type="AlphaFoldDB" id="A0A811YMI9"/>
<name>A0A811YMI9_NYCPR</name>
<feature type="compositionally biased region" description="Polar residues" evidence="1">
    <location>
        <begin position="144"/>
        <end position="154"/>
    </location>
</feature>
<dbReference type="Proteomes" id="UP000645828">
    <property type="component" value="Unassembled WGS sequence"/>
</dbReference>
<feature type="region of interest" description="Disordered" evidence="1">
    <location>
        <begin position="71"/>
        <end position="95"/>
    </location>
</feature>
<dbReference type="EMBL" id="CAJHUB010000675">
    <property type="protein sequence ID" value="CAD7675642.1"/>
    <property type="molecule type" value="Genomic_DNA"/>
</dbReference>
<accession>A0A811YMI9</accession>
<evidence type="ECO:0000256" key="1">
    <source>
        <dbReference type="SAM" id="MobiDB-lite"/>
    </source>
</evidence>
<reference evidence="2" key="1">
    <citation type="submission" date="2020-12" db="EMBL/GenBank/DDBJ databases">
        <authorList>
            <consortium name="Molecular Ecology Group"/>
        </authorList>
    </citation>
    <scope>NUCLEOTIDE SEQUENCE</scope>
    <source>
        <strain evidence="2">TBG_1078</strain>
    </source>
</reference>
<gene>
    <name evidence="2" type="ORF">NYPRO_LOCUS8437</name>
</gene>
<proteinExistence type="predicted"/>
<comment type="caution">
    <text evidence="2">The sequence shown here is derived from an EMBL/GenBank/DDBJ whole genome shotgun (WGS) entry which is preliminary data.</text>
</comment>
<sequence length="223" mass="24227">MPSAASSKLVEVVFTECSTETDQRLCRYCIRHKLKVCGHPVSNKSALLFLSCKRTVLQAFCRHQRIPIRMSGVPGSTATDPPGDRGGLSQSPQNPGLRTVLTAAALLPAPPPTVPTLASLPLLLLCSRLPWPPVPRAEPPLPAQTYTWDKTSNVTRRRQDHQHEGQDEVPRAPAGLGELKLGRSPAATPPLPHTHGESCFFMLSVFGTSDLNSAIVNGKYFYC</sequence>
<evidence type="ECO:0000313" key="3">
    <source>
        <dbReference type="Proteomes" id="UP000645828"/>
    </source>
</evidence>
<protein>
    <submittedName>
        <fullName evidence="2">(raccoon dog) hypothetical protein</fullName>
    </submittedName>
</protein>
<feature type="compositionally biased region" description="Basic and acidic residues" evidence="1">
    <location>
        <begin position="161"/>
        <end position="170"/>
    </location>
</feature>
<feature type="region of interest" description="Disordered" evidence="1">
    <location>
        <begin position="142"/>
        <end position="189"/>
    </location>
</feature>
<evidence type="ECO:0000313" key="2">
    <source>
        <dbReference type="EMBL" id="CAD7675642.1"/>
    </source>
</evidence>